<dbReference type="PANTHER" id="PTHR48100:SF33">
    <property type="entry name" value="PEPTIDASE S54 RHOMBOID DOMAIN-CONTAINING PROTEIN"/>
    <property type="match status" value="1"/>
</dbReference>
<keyword evidence="1" id="KW-0812">Transmembrane</keyword>
<dbReference type="SUPFAM" id="SSF53254">
    <property type="entry name" value="Phosphoglycerate mutase-like"/>
    <property type="match status" value="1"/>
</dbReference>
<keyword evidence="3" id="KW-1185">Reference proteome</keyword>
<dbReference type="EMBL" id="CP151502">
    <property type="protein sequence ID" value="WZN59541.1"/>
    <property type="molecule type" value="Genomic_DNA"/>
</dbReference>
<accession>A0AAX4P0V5</accession>
<dbReference type="Proteomes" id="UP001472866">
    <property type="component" value="Chromosome 02"/>
</dbReference>
<dbReference type="PANTHER" id="PTHR48100">
    <property type="entry name" value="BROAD-SPECIFICITY PHOSPHATASE YOR283W-RELATED"/>
    <property type="match status" value="1"/>
</dbReference>
<protein>
    <submittedName>
        <fullName evidence="2">Uncharacterized protein</fullName>
    </submittedName>
</protein>
<organism evidence="2 3">
    <name type="scientific">Chloropicon roscoffensis</name>
    <dbReference type="NCBI Taxonomy" id="1461544"/>
    <lineage>
        <taxon>Eukaryota</taxon>
        <taxon>Viridiplantae</taxon>
        <taxon>Chlorophyta</taxon>
        <taxon>Chloropicophyceae</taxon>
        <taxon>Chloropicales</taxon>
        <taxon>Chloropicaceae</taxon>
        <taxon>Chloropicon</taxon>
    </lineage>
</organism>
<feature type="transmembrane region" description="Helical" evidence="1">
    <location>
        <begin position="7"/>
        <end position="24"/>
    </location>
</feature>
<evidence type="ECO:0000256" key="1">
    <source>
        <dbReference type="SAM" id="Phobius"/>
    </source>
</evidence>
<dbReference type="Gene3D" id="3.40.50.1240">
    <property type="entry name" value="Phosphoglycerate mutase-like"/>
    <property type="match status" value="1"/>
</dbReference>
<gene>
    <name evidence="2" type="ORF">HKI87_02g10670</name>
</gene>
<name>A0AAX4P0V5_9CHLO</name>
<dbReference type="InterPro" id="IPR029033">
    <property type="entry name" value="His_PPase_superfam"/>
</dbReference>
<evidence type="ECO:0000313" key="3">
    <source>
        <dbReference type="Proteomes" id="UP001472866"/>
    </source>
</evidence>
<keyword evidence="1" id="KW-1133">Transmembrane helix</keyword>
<evidence type="ECO:0000313" key="2">
    <source>
        <dbReference type="EMBL" id="WZN59541.1"/>
    </source>
</evidence>
<dbReference type="GO" id="GO:0005829">
    <property type="term" value="C:cytosol"/>
    <property type="evidence" value="ECO:0007669"/>
    <property type="project" value="TreeGrafter"/>
</dbReference>
<dbReference type="AlphaFoldDB" id="A0AAX4P0V5"/>
<dbReference type="GO" id="GO:0016791">
    <property type="term" value="F:phosphatase activity"/>
    <property type="evidence" value="ECO:0007669"/>
    <property type="project" value="TreeGrafter"/>
</dbReference>
<keyword evidence="1" id="KW-0472">Membrane</keyword>
<dbReference type="InterPro" id="IPR050275">
    <property type="entry name" value="PGM_Phosphatase"/>
</dbReference>
<reference evidence="2 3" key="1">
    <citation type="submission" date="2024-03" db="EMBL/GenBank/DDBJ databases">
        <title>Complete genome sequence of the green alga Chloropicon roscoffensis RCC1871.</title>
        <authorList>
            <person name="Lemieux C."/>
            <person name="Pombert J.-F."/>
            <person name="Otis C."/>
            <person name="Turmel M."/>
        </authorList>
    </citation>
    <scope>NUCLEOTIDE SEQUENCE [LARGE SCALE GENOMIC DNA]</scope>
    <source>
        <strain evidence="2 3">RCC1871</strain>
    </source>
</reference>
<proteinExistence type="predicted"/>
<sequence length="353" mass="39338">MTLAGGLCLLFVGFWILVWVFAFGPKWLGTVGGSAAARRVVDMQFAWLAAAYYLFHSKDKAFSLKDVKDAVHTDLKDPKLVTKTIVFIRHGESCWNEMFNRGFGPGFLFRVARGLLLELHRMTLGDSLFVDSPLGDRGEKEALDVCRYLRSQSAQEGSRSLPPQSALARSLSLARELQCGESEGTRIVTSNLRRSMNTVALALQDRLERTGEKVEVLSCLQEISSNVDTISLSTPGGVQQIMGGRLSCLDAEKCFNPKGNKGNKKPSQRGLERIREFVRWTFSQEETKIVVSGHSLYFRWFFRMHLPHGLQHVAKKKKISNGGVVAFDLVQDSEGRTMILPASITSVYLGFAK</sequence>